<dbReference type="GO" id="GO:0003677">
    <property type="term" value="F:DNA binding"/>
    <property type="evidence" value="ECO:0007669"/>
    <property type="project" value="InterPro"/>
</dbReference>
<evidence type="ECO:0000256" key="3">
    <source>
        <dbReference type="ARBA" id="ARBA00023163"/>
    </source>
</evidence>
<dbReference type="OrthoDB" id="118550at2759"/>
<dbReference type="InterPro" id="IPR006447">
    <property type="entry name" value="Myb_dom_plants"/>
</dbReference>
<dbReference type="NCBIfam" id="TIGR01557">
    <property type="entry name" value="myb_SHAQKYF"/>
    <property type="match status" value="1"/>
</dbReference>
<feature type="domain" description="HTH myb-type" evidence="6">
    <location>
        <begin position="90"/>
        <end position="152"/>
    </location>
</feature>
<proteinExistence type="predicted"/>
<evidence type="ECO:0000313" key="7">
    <source>
        <dbReference type="EMBL" id="KAJ8428948.1"/>
    </source>
</evidence>
<dbReference type="Gene3D" id="1.10.10.60">
    <property type="entry name" value="Homeodomain-like"/>
    <property type="match status" value="2"/>
</dbReference>
<accession>A0A9Q1JQ26</accession>
<keyword evidence="3" id="KW-0804">Transcription</keyword>
<reference evidence="7" key="1">
    <citation type="submission" date="2022-04" db="EMBL/GenBank/DDBJ databases">
        <title>Carnegiea gigantea Genome sequencing and assembly v2.</title>
        <authorList>
            <person name="Copetti D."/>
            <person name="Sanderson M.J."/>
            <person name="Burquez A."/>
            <person name="Wojciechowski M.F."/>
        </authorList>
    </citation>
    <scope>NUCLEOTIDE SEQUENCE</scope>
    <source>
        <strain evidence="7">SGP5-SGP5p</strain>
        <tissue evidence="7">Aerial part</tissue>
    </source>
</reference>
<sequence length="231" mass="26588">MHTCQENPNYGVDHSENEWTTHENKLFENALAELDLSSPCLFQSINAILPSKTLDQIKIHFEKLIEDVMAIENDQVPLPNYGRVHRADNNHEHKGVPWTEEEHNLILINRSFLVGLSKFGKGEWRNISKYYVPSKTPSQVASHAQKYFRRVKCSTPIEKRRHSIHDIRIHNSSIVETPARYPNHHAFIAHIVHDRLHLDPSTTSSSSNNNSSQNLSASTFLNQANYPYSHH</sequence>
<dbReference type="SUPFAM" id="SSF46689">
    <property type="entry name" value="Homeodomain-like"/>
    <property type="match status" value="2"/>
</dbReference>
<dbReference type="AlphaFoldDB" id="A0A9Q1JQ26"/>
<evidence type="ECO:0000256" key="2">
    <source>
        <dbReference type="ARBA" id="ARBA00023015"/>
    </source>
</evidence>
<dbReference type="InterPro" id="IPR001005">
    <property type="entry name" value="SANT/Myb"/>
</dbReference>
<protein>
    <recommendedName>
        <fullName evidence="6">HTH myb-type domain-containing protein</fullName>
    </recommendedName>
</protein>
<dbReference type="PROSITE" id="PS51294">
    <property type="entry name" value="HTH_MYB"/>
    <property type="match status" value="1"/>
</dbReference>
<keyword evidence="2" id="KW-0805">Transcription regulation</keyword>
<name>A0A9Q1JQ26_9CARY</name>
<evidence type="ECO:0000259" key="6">
    <source>
        <dbReference type="PROSITE" id="PS51294"/>
    </source>
</evidence>
<gene>
    <name evidence="7" type="ORF">Cgig2_009819</name>
</gene>
<evidence type="ECO:0000256" key="4">
    <source>
        <dbReference type="ARBA" id="ARBA00023242"/>
    </source>
</evidence>
<dbReference type="PANTHER" id="PTHR44042">
    <property type="entry name" value="DUPLICATED HOMEODOMAIN-LIKE SUPERFAMILY PROTEIN-RELATED"/>
    <property type="match status" value="1"/>
</dbReference>
<keyword evidence="4" id="KW-0539">Nucleus</keyword>
<comment type="caution">
    <text evidence="7">The sequence shown here is derived from an EMBL/GenBank/DDBJ whole genome shotgun (WGS) entry which is preliminary data.</text>
</comment>
<organism evidence="7 8">
    <name type="scientific">Carnegiea gigantea</name>
    <dbReference type="NCBI Taxonomy" id="171969"/>
    <lineage>
        <taxon>Eukaryota</taxon>
        <taxon>Viridiplantae</taxon>
        <taxon>Streptophyta</taxon>
        <taxon>Embryophyta</taxon>
        <taxon>Tracheophyta</taxon>
        <taxon>Spermatophyta</taxon>
        <taxon>Magnoliopsida</taxon>
        <taxon>eudicotyledons</taxon>
        <taxon>Gunneridae</taxon>
        <taxon>Pentapetalae</taxon>
        <taxon>Caryophyllales</taxon>
        <taxon>Cactineae</taxon>
        <taxon>Cactaceae</taxon>
        <taxon>Cactoideae</taxon>
        <taxon>Echinocereeae</taxon>
        <taxon>Carnegiea</taxon>
    </lineage>
</organism>
<dbReference type="GO" id="GO:0005634">
    <property type="term" value="C:nucleus"/>
    <property type="evidence" value="ECO:0007669"/>
    <property type="project" value="UniProtKB-SubCell"/>
</dbReference>
<evidence type="ECO:0000256" key="5">
    <source>
        <dbReference type="SAM" id="MobiDB-lite"/>
    </source>
</evidence>
<dbReference type="InterPro" id="IPR017930">
    <property type="entry name" value="Myb_dom"/>
</dbReference>
<feature type="compositionally biased region" description="Low complexity" evidence="5">
    <location>
        <begin position="201"/>
        <end position="218"/>
    </location>
</feature>
<evidence type="ECO:0000256" key="1">
    <source>
        <dbReference type="ARBA" id="ARBA00004123"/>
    </source>
</evidence>
<evidence type="ECO:0000313" key="8">
    <source>
        <dbReference type="Proteomes" id="UP001153076"/>
    </source>
</evidence>
<comment type="subcellular location">
    <subcellularLocation>
        <location evidence="1">Nucleus</location>
    </subcellularLocation>
</comment>
<dbReference type="SMART" id="SM00717">
    <property type="entry name" value="SANT"/>
    <property type="match status" value="2"/>
</dbReference>
<dbReference type="Pfam" id="PF00249">
    <property type="entry name" value="Myb_DNA-binding"/>
    <property type="match status" value="1"/>
</dbReference>
<dbReference type="CDD" id="cd00167">
    <property type="entry name" value="SANT"/>
    <property type="match status" value="1"/>
</dbReference>
<dbReference type="PANTHER" id="PTHR44042:SF54">
    <property type="entry name" value="MYB-LIKE DNA-BINDING DOMAIN, SHAQKYF CLASS PROTEIN"/>
    <property type="match status" value="1"/>
</dbReference>
<dbReference type="Proteomes" id="UP001153076">
    <property type="component" value="Unassembled WGS sequence"/>
</dbReference>
<feature type="region of interest" description="Disordered" evidence="5">
    <location>
        <begin position="199"/>
        <end position="218"/>
    </location>
</feature>
<dbReference type="EMBL" id="JAKOGI010000955">
    <property type="protein sequence ID" value="KAJ8428948.1"/>
    <property type="molecule type" value="Genomic_DNA"/>
</dbReference>
<keyword evidence="8" id="KW-1185">Reference proteome</keyword>
<dbReference type="InterPro" id="IPR009057">
    <property type="entry name" value="Homeodomain-like_sf"/>
</dbReference>